<dbReference type="Proteomes" id="UP001054945">
    <property type="component" value="Unassembled WGS sequence"/>
</dbReference>
<keyword evidence="2" id="KW-1185">Reference proteome</keyword>
<name>A0AAV4RPB5_CAEEX</name>
<dbReference type="EMBL" id="BPLR01008315">
    <property type="protein sequence ID" value="GIY23803.1"/>
    <property type="molecule type" value="Genomic_DNA"/>
</dbReference>
<reference evidence="1 2" key="1">
    <citation type="submission" date="2021-06" db="EMBL/GenBank/DDBJ databases">
        <title>Caerostris extrusa draft genome.</title>
        <authorList>
            <person name="Kono N."/>
            <person name="Arakawa K."/>
        </authorList>
    </citation>
    <scope>NUCLEOTIDE SEQUENCE [LARGE SCALE GENOMIC DNA]</scope>
</reference>
<accession>A0AAV4RPB5</accession>
<protein>
    <submittedName>
        <fullName evidence="1">Uncharacterized protein</fullName>
    </submittedName>
</protein>
<evidence type="ECO:0000313" key="1">
    <source>
        <dbReference type="EMBL" id="GIY23803.1"/>
    </source>
</evidence>
<dbReference type="AlphaFoldDB" id="A0AAV4RPB5"/>
<sequence>MTQKRPSRLARRIWARWRYLHRGGSCAASNDDDKPRTTCVDSGNLHKEVIRPAGELSLITWGPICPFVIARIISLR</sequence>
<evidence type="ECO:0000313" key="2">
    <source>
        <dbReference type="Proteomes" id="UP001054945"/>
    </source>
</evidence>
<proteinExistence type="predicted"/>
<gene>
    <name evidence="1" type="ORF">CEXT_520701</name>
</gene>
<comment type="caution">
    <text evidence="1">The sequence shown here is derived from an EMBL/GenBank/DDBJ whole genome shotgun (WGS) entry which is preliminary data.</text>
</comment>
<organism evidence="1 2">
    <name type="scientific">Caerostris extrusa</name>
    <name type="common">Bark spider</name>
    <name type="synonym">Caerostris bankana</name>
    <dbReference type="NCBI Taxonomy" id="172846"/>
    <lineage>
        <taxon>Eukaryota</taxon>
        <taxon>Metazoa</taxon>
        <taxon>Ecdysozoa</taxon>
        <taxon>Arthropoda</taxon>
        <taxon>Chelicerata</taxon>
        <taxon>Arachnida</taxon>
        <taxon>Araneae</taxon>
        <taxon>Araneomorphae</taxon>
        <taxon>Entelegynae</taxon>
        <taxon>Araneoidea</taxon>
        <taxon>Araneidae</taxon>
        <taxon>Caerostris</taxon>
    </lineage>
</organism>